<keyword evidence="3" id="KW-0378">Hydrolase</keyword>
<proteinExistence type="predicted"/>
<comment type="caution">
    <text evidence="3">The sequence shown here is derived from an EMBL/GenBank/DDBJ whole genome shotgun (WGS) entry which is preliminary data.</text>
</comment>
<sequence length="409" mass="45141">MLSRNRFLTAALVATGIVTNTAPALAMEETSRWLTPTMINARAHMFSPALNVLTFQHMDQIFATRTVEAGNNVWALPEKPASLDDGYTLDGETVSLAAYLEATSTNALVVVKDGAIVHESYRNGSDANTRFMTFSVAKSYVSTLIGLALDDGFIKSLDDKVTDYLPEMAGSGYDGPTIRNLLHMRSGVEWQEIYQFGSDTQLTQVHDNSLVAYKYRWCDYAANDSVASQNKPGEVFNYATLDTSVLGCVLERAVGKTGAEYMSEKLWKPAGMENDAYWVMDGPEDVGREFFGAGLNATARDHARFGLMFLNKGQANGKQIVPADWVDEATIPDEGFEPTAEGEPFGYQYQWWTIPGSDAYSAIGLFHQFIYVDPENNLVIVKASHTPDPVGHDEGNLELFRQITEKLSK</sequence>
<dbReference type="InterPro" id="IPR001466">
    <property type="entry name" value="Beta-lactam-related"/>
</dbReference>
<dbReference type="EMBL" id="JPWI01000021">
    <property type="protein sequence ID" value="RCK41449.1"/>
    <property type="molecule type" value="Genomic_DNA"/>
</dbReference>
<evidence type="ECO:0000256" key="1">
    <source>
        <dbReference type="SAM" id="SignalP"/>
    </source>
</evidence>
<dbReference type="GO" id="GO:0016787">
    <property type="term" value="F:hydrolase activity"/>
    <property type="evidence" value="ECO:0007669"/>
    <property type="project" value="UniProtKB-KW"/>
</dbReference>
<dbReference type="OrthoDB" id="9814204at2"/>
<dbReference type="PANTHER" id="PTHR43283">
    <property type="entry name" value="BETA-LACTAMASE-RELATED"/>
    <property type="match status" value="1"/>
</dbReference>
<evidence type="ECO:0000313" key="4">
    <source>
        <dbReference type="Proteomes" id="UP000252255"/>
    </source>
</evidence>
<dbReference type="AlphaFoldDB" id="A0A367WJN1"/>
<dbReference type="Gene3D" id="3.40.710.10">
    <property type="entry name" value="DD-peptidase/beta-lactamase superfamily"/>
    <property type="match status" value="1"/>
</dbReference>
<organism evidence="3 4">
    <name type="scientific">Thalassospira profundimaris</name>
    <dbReference type="NCBI Taxonomy" id="502049"/>
    <lineage>
        <taxon>Bacteria</taxon>
        <taxon>Pseudomonadati</taxon>
        <taxon>Pseudomonadota</taxon>
        <taxon>Alphaproteobacteria</taxon>
        <taxon>Rhodospirillales</taxon>
        <taxon>Thalassospiraceae</taxon>
        <taxon>Thalassospira</taxon>
    </lineage>
</organism>
<evidence type="ECO:0000259" key="2">
    <source>
        <dbReference type="Pfam" id="PF00144"/>
    </source>
</evidence>
<dbReference type="PANTHER" id="PTHR43283:SF7">
    <property type="entry name" value="BETA-LACTAMASE-RELATED DOMAIN-CONTAINING PROTEIN"/>
    <property type="match status" value="1"/>
</dbReference>
<accession>A0A367WJN1</accession>
<dbReference type="Proteomes" id="UP000252255">
    <property type="component" value="Unassembled WGS sequence"/>
</dbReference>
<feature type="chain" id="PRO_5016993795" evidence="1">
    <location>
        <begin position="27"/>
        <end position="409"/>
    </location>
</feature>
<reference evidence="3 4" key="1">
    <citation type="submission" date="2014-07" db="EMBL/GenBank/DDBJ databases">
        <title>Draft genome sequence of Thalassospira profundimaris PR54-5.</title>
        <authorList>
            <person name="Lai Q."/>
            <person name="Shao Z."/>
        </authorList>
    </citation>
    <scope>NUCLEOTIDE SEQUENCE [LARGE SCALE GENOMIC DNA]</scope>
    <source>
        <strain evidence="3 4">PR54-5</strain>
    </source>
</reference>
<name>A0A367WJN1_9PROT</name>
<protein>
    <submittedName>
        <fullName evidence="3">6-aminohexanoate hydrolase</fullName>
    </submittedName>
</protein>
<dbReference type="SUPFAM" id="SSF56601">
    <property type="entry name" value="beta-lactamase/transpeptidase-like"/>
    <property type="match status" value="1"/>
</dbReference>
<feature type="signal peptide" evidence="1">
    <location>
        <begin position="1"/>
        <end position="26"/>
    </location>
</feature>
<gene>
    <name evidence="3" type="ORF">TH30_21795</name>
</gene>
<keyword evidence="1" id="KW-0732">Signal</keyword>
<dbReference type="Pfam" id="PF00144">
    <property type="entry name" value="Beta-lactamase"/>
    <property type="match status" value="1"/>
</dbReference>
<dbReference type="InterPro" id="IPR012338">
    <property type="entry name" value="Beta-lactam/transpept-like"/>
</dbReference>
<dbReference type="InterPro" id="IPR050789">
    <property type="entry name" value="Diverse_Enzym_Activities"/>
</dbReference>
<feature type="domain" description="Beta-lactamase-related" evidence="2">
    <location>
        <begin position="107"/>
        <end position="394"/>
    </location>
</feature>
<evidence type="ECO:0000313" key="3">
    <source>
        <dbReference type="EMBL" id="RCK41449.1"/>
    </source>
</evidence>